<gene>
    <name evidence="2" type="ORF">LT85_3860</name>
</gene>
<evidence type="ECO:0000313" key="3">
    <source>
        <dbReference type="Proteomes" id="UP000030302"/>
    </source>
</evidence>
<evidence type="ECO:0008006" key="4">
    <source>
        <dbReference type="Google" id="ProtNLM"/>
    </source>
</evidence>
<sequence length="58" mass="6405">MHQCLNLLLLASVVGIEQVTGRLLQSVNIRFRRVMSFALALLIFAVLLVGLILGAFHD</sequence>
<reference evidence="3" key="1">
    <citation type="journal article" date="2014" name="Soil Biol. Biochem.">
        <title>Structure and function of bacterial communities in ageing soils: Insights from the Mendocino ecological staircase.</title>
        <authorList>
            <person name="Uroz S."/>
            <person name="Tech J.J."/>
            <person name="Sawaya N.A."/>
            <person name="Frey-Klett P."/>
            <person name="Leveau J.H.J."/>
        </authorList>
    </citation>
    <scope>NUCLEOTIDE SEQUENCE [LARGE SCALE GENOMIC DNA]</scope>
    <source>
        <strain evidence="3">Cal35</strain>
    </source>
</reference>
<dbReference type="KEGG" id="care:LT85_3860"/>
<keyword evidence="1" id="KW-0812">Transmembrane</keyword>
<proteinExistence type="predicted"/>
<evidence type="ECO:0000256" key="1">
    <source>
        <dbReference type="SAM" id="Phobius"/>
    </source>
</evidence>
<accession>A0A0A1FE28</accession>
<organism evidence="2 3">
    <name type="scientific">Collimonas arenae</name>
    <dbReference type="NCBI Taxonomy" id="279058"/>
    <lineage>
        <taxon>Bacteria</taxon>
        <taxon>Pseudomonadati</taxon>
        <taxon>Pseudomonadota</taxon>
        <taxon>Betaproteobacteria</taxon>
        <taxon>Burkholderiales</taxon>
        <taxon>Oxalobacteraceae</taxon>
        <taxon>Collimonas</taxon>
    </lineage>
</organism>
<name>A0A0A1FE28_9BURK</name>
<dbReference type="AlphaFoldDB" id="A0A0A1FE28"/>
<dbReference type="STRING" id="279058.LT85_3860"/>
<keyword evidence="3" id="KW-1185">Reference proteome</keyword>
<feature type="transmembrane region" description="Helical" evidence="1">
    <location>
        <begin position="34"/>
        <end position="56"/>
    </location>
</feature>
<dbReference type="Proteomes" id="UP000030302">
    <property type="component" value="Chromosome"/>
</dbReference>
<evidence type="ECO:0000313" key="2">
    <source>
        <dbReference type="EMBL" id="AIY43018.1"/>
    </source>
</evidence>
<dbReference type="EMBL" id="CP009962">
    <property type="protein sequence ID" value="AIY43018.1"/>
    <property type="molecule type" value="Genomic_DNA"/>
</dbReference>
<keyword evidence="1" id="KW-1133">Transmembrane helix</keyword>
<keyword evidence="1" id="KW-0472">Membrane</keyword>
<protein>
    <recommendedName>
        <fullName evidence="4">Transmembrane protein</fullName>
    </recommendedName>
</protein>
<dbReference type="HOGENOM" id="CLU_2971590_0_0_4"/>